<dbReference type="EMBL" id="JBJJXI010000166">
    <property type="protein sequence ID" value="KAL3384997.1"/>
    <property type="molecule type" value="Genomic_DNA"/>
</dbReference>
<sequence length="124" mass="14828">MEEIQKKIEEIKSLRDKVCNWEIEKGRYDLLYNLYPLILWLEEEPPCNFKDIFHNGEIERLLSDSIRHWSKTFQYKAFIIFVANTRYRDKPKIDEAGKPVRRRTTALHVAAKEGNMYMNPILAP</sequence>
<keyword evidence="2" id="KW-1185">Reference proteome</keyword>
<gene>
    <name evidence="1" type="ORF">TKK_019396</name>
</gene>
<protein>
    <submittedName>
        <fullName evidence="1">Uncharacterized protein</fullName>
    </submittedName>
</protein>
<accession>A0ABD2VW09</accession>
<dbReference type="AlphaFoldDB" id="A0ABD2VW09"/>
<name>A0ABD2VW09_9HYME</name>
<organism evidence="1 2">
    <name type="scientific">Trichogramma kaykai</name>
    <dbReference type="NCBI Taxonomy" id="54128"/>
    <lineage>
        <taxon>Eukaryota</taxon>
        <taxon>Metazoa</taxon>
        <taxon>Ecdysozoa</taxon>
        <taxon>Arthropoda</taxon>
        <taxon>Hexapoda</taxon>
        <taxon>Insecta</taxon>
        <taxon>Pterygota</taxon>
        <taxon>Neoptera</taxon>
        <taxon>Endopterygota</taxon>
        <taxon>Hymenoptera</taxon>
        <taxon>Apocrita</taxon>
        <taxon>Proctotrupomorpha</taxon>
        <taxon>Chalcidoidea</taxon>
        <taxon>Trichogrammatidae</taxon>
        <taxon>Trichogramma</taxon>
    </lineage>
</organism>
<reference evidence="1 2" key="1">
    <citation type="journal article" date="2024" name="bioRxiv">
        <title>A reference genome for Trichogramma kaykai: A tiny desert-dwelling parasitoid wasp with competing sex-ratio distorters.</title>
        <authorList>
            <person name="Culotta J."/>
            <person name="Lindsey A.R."/>
        </authorList>
    </citation>
    <scope>NUCLEOTIDE SEQUENCE [LARGE SCALE GENOMIC DNA]</scope>
    <source>
        <strain evidence="1 2">KSX58</strain>
    </source>
</reference>
<evidence type="ECO:0000313" key="2">
    <source>
        <dbReference type="Proteomes" id="UP001627154"/>
    </source>
</evidence>
<evidence type="ECO:0000313" key="1">
    <source>
        <dbReference type="EMBL" id="KAL3384997.1"/>
    </source>
</evidence>
<comment type="caution">
    <text evidence="1">The sequence shown here is derived from an EMBL/GenBank/DDBJ whole genome shotgun (WGS) entry which is preliminary data.</text>
</comment>
<proteinExistence type="predicted"/>
<dbReference type="Proteomes" id="UP001627154">
    <property type="component" value="Unassembled WGS sequence"/>
</dbReference>